<keyword evidence="10" id="KW-1185">Reference proteome</keyword>
<proteinExistence type="inferred from homology"/>
<dbReference type="GO" id="GO:0000287">
    <property type="term" value="F:magnesium ion binding"/>
    <property type="evidence" value="ECO:0007669"/>
    <property type="project" value="TreeGrafter"/>
</dbReference>
<keyword evidence="6 8" id="KW-1133">Transmembrane helix</keyword>
<evidence type="ECO:0000256" key="4">
    <source>
        <dbReference type="ARBA" id="ARBA00022475"/>
    </source>
</evidence>
<dbReference type="PANTHER" id="PTHR46494:SF1">
    <property type="entry name" value="CORA FAMILY METAL ION TRANSPORTER (EUROFUNG)"/>
    <property type="match status" value="1"/>
</dbReference>
<comment type="similarity">
    <text evidence="2">Belongs to the CorA metal ion transporter (MIT) (TC 1.A.35) family.</text>
</comment>
<evidence type="ECO:0000313" key="9">
    <source>
        <dbReference type="EMBL" id="EWT00991.1"/>
    </source>
</evidence>
<evidence type="ECO:0000256" key="2">
    <source>
        <dbReference type="ARBA" id="ARBA00009765"/>
    </source>
</evidence>
<organism evidence="9 10">
    <name type="scientific">Intrasporangium oryzae NRRL B-24470</name>
    <dbReference type="NCBI Taxonomy" id="1386089"/>
    <lineage>
        <taxon>Bacteria</taxon>
        <taxon>Bacillati</taxon>
        <taxon>Actinomycetota</taxon>
        <taxon>Actinomycetes</taxon>
        <taxon>Micrococcales</taxon>
        <taxon>Intrasporangiaceae</taxon>
        <taxon>Intrasporangium</taxon>
    </lineage>
</organism>
<evidence type="ECO:0000313" key="10">
    <source>
        <dbReference type="Proteomes" id="UP000019489"/>
    </source>
</evidence>
<evidence type="ECO:0000256" key="3">
    <source>
        <dbReference type="ARBA" id="ARBA00022448"/>
    </source>
</evidence>
<dbReference type="GO" id="GO:0050897">
    <property type="term" value="F:cobalt ion binding"/>
    <property type="evidence" value="ECO:0007669"/>
    <property type="project" value="TreeGrafter"/>
</dbReference>
<dbReference type="CDD" id="cd12822">
    <property type="entry name" value="TmCorA-like"/>
    <property type="match status" value="1"/>
</dbReference>
<dbReference type="Gene3D" id="1.20.58.340">
    <property type="entry name" value="Magnesium transport protein CorA, transmembrane region"/>
    <property type="match status" value="2"/>
</dbReference>
<keyword evidence="3" id="KW-0813">Transport</keyword>
<dbReference type="STRING" id="1386089.N865_12290"/>
<keyword evidence="5 8" id="KW-0812">Transmembrane</keyword>
<dbReference type="SUPFAM" id="SSF143865">
    <property type="entry name" value="CorA soluble domain-like"/>
    <property type="match status" value="1"/>
</dbReference>
<keyword evidence="4" id="KW-1003">Cell membrane</keyword>
<dbReference type="InterPro" id="IPR045863">
    <property type="entry name" value="CorA_TM1_TM2"/>
</dbReference>
<comment type="caution">
    <text evidence="9">The sequence shown here is derived from an EMBL/GenBank/DDBJ whole genome shotgun (WGS) entry which is preliminary data.</text>
</comment>
<evidence type="ECO:0000256" key="8">
    <source>
        <dbReference type="SAM" id="Phobius"/>
    </source>
</evidence>
<dbReference type="Gene3D" id="3.30.460.20">
    <property type="entry name" value="CorA soluble domain-like"/>
    <property type="match status" value="1"/>
</dbReference>
<dbReference type="InterPro" id="IPR002523">
    <property type="entry name" value="MgTranspt_CorA/ZnTranspt_ZntB"/>
</dbReference>
<evidence type="ECO:0000256" key="5">
    <source>
        <dbReference type="ARBA" id="ARBA00022692"/>
    </source>
</evidence>
<comment type="subcellular location">
    <subcellularLocation>
        <location evidence="1">Cell membrane</location>
        <topology evidence="1">Multi-pass membrane protein</topology>
    </subcellularLocation>
</comment>
<dbReference type="PANTHER" id="PTHR46494">
    <property type="entry name" value="CORA FAMILY METAL ION TRANSPORTER (EUROFUNG)"/>
    <property type="match status" value="1"/>
</dbReference>
<evidence type="ECO:0000256" key="6">
    <source>
        <dbReference type="ARBA" id="ARBA00022989"/>
    </source>
</evidence>
<keyword evidence="7 8" id="KW-0472">Membrane</keyword>
<dbReference type="InterPro" id="IPR045861">
    <property type="entry name" value="CorA_cytoplasmic_dom"/>
</dbReference>
<feature type="transmembrane region" description="Helical" evidence="8">
    <location>
        <begin position="275"/>
        <end position="293"/>
    </location>
</feature>
<feature type="transmembrane region" description="Helical" evidence="8">
    <location>
        <begin position="305"/>
        <end position="325"/>
    </location>
</feature>
<dbReference type="Proteomes" id="UP000019489">
    <property type="component" value="Unassembled WGS sequence"/>
</dbReference>
<evidence type="ECO:0000256" key="7">
    <source>
        <dbReference type="ARBA" id="ARBA00023136"/>
    </source>
</evidence>
<dbReference type="AlphaFoldDB" id="W9G4F8"/>
<dbReference type="Pfam" id="PF01544">
    <property type="entry name" value="CorA"/>
    <property type="match status" value="1"/>
</dbReference>
<sequence>MTTRQWRDGQAVASDFPLSEVSERLEEDGSLIWVDLCDPGRAHLAELAGELGLDSHAVEDAVTAYERPKATRHARHTFLTVYATRLDPGDPTPGRRESRLVTSRISAFVLPRGIITVRSDDTFDMAPVLERWNEDPELLRLGVGALVHGLLDTVVDGHFEAIQRLDDAIEGLEDLLFDDRGPSHEVQVRTYRLRKELVELRRVVLPMREVVNAVLRHRSELEGRHTELDGSYDDLYDHVLRASEWTESLRDMITTVFETNLSLQDARLNTVMKKLTGWAAIIAVPTAVTGWFGQNVPYPGFGKGSGVLMSAGVILGIGVVLYIVFKRKSWI</sequence>
<reference evidence="9 10" key="1">
    <citation type="submission" date="2013-08" db="EMBL/GenBank/DDBJ databases">
        <title>Intrasporangium oryzae NRRL B-24470.</title>
        <authorList>
            <person name="Liu H."/>
            <person name="Wang G."/>
        </authorList>
    </citation>
    <scope>NUCLEOTIDE SEQUENCE [LARGE SCALE GENOMIC DNA]</scope>
    <source>
        <strain evidence="9 10">NRRL B-24470</strain>
    </source>
</reference>
<dbReference type="GO" id="GO:0015095">
    <property type="term" value="F:magnesium ion transmembrane transporter activity"/>
    <property type="evidence" value="ECO:0007669"/>
    <property type="project" value="TreeGrafter"/>
</dbReference>
<accession>W9G4F8</accession>
<dbReference type="GO" id="GO:0015087">
    <property type="term" value="F:cobalt ion transmembrane transporter activity"/>
    <property type="evidence" value="ECO:0007669"/>
    <property type="project" value="TreeGrafter"/>
</dbReference>
<name>W9G4F8_9MICO</name>
<evidence type="ECO:0000256" key="1">
    <source>
        <dbReference type="ARBA" id="ARBA00004651"/>
    </source>
</evidence>
<gene>
    <name evidence="9" type="ORF">N865_12290</name>
</gene>
<protein>
    <submittedName>
        <fullName evidence="9">Magnesium transporter</fullName>
    </submittedName>
</protein>
<dbReference type="GO" id="GO:0005886">
    <property type="term" value="C:plasma membrane"/>
    <property type="evidence" value="ECO:0007669"/>
    <property type="project" value="UniProtKB-SubCell"/>
</dbReference>
<dbReference type="PATRIC" id="fig|1386089.3.peg.2790"/>
<dbReference type="EMBL" id="AWSA01000030">
    <property type="protein sequence ID" value="EWT00991.1"/>
    <property type="molecule type" value="Genomic_DNA"/>
</dbReference>
<dbReference type="SUPFAM" id="SSF144083">
    <property type="entry name" value="Magnesium transport protein CorA, transmembrane region"/>
    <property type="match status" value="1"/>
</dbReference>
<dbReference type="eggNOG" id="COG0598">
    <property type="taxonomic scope" value="Bacteria"/>
</dbReference>